<dbReference type="RefSeq" id="WP_112086046.1">
    <property type="nucleotide sequence ID" value="NZ_QLSV01000007.1"/>
</dbReference>
<dbReference type="InterPro" id="IPR039901">
    <property type="entry name" value="Kdotransferase"/>
</dbReference>
<dbReference type="GO" id="GO:0005886">
    <property type="term" value="C:plasma membrane"/>
    <property type="evidence" value="ECO:0007669"/>
    <property type="project" value="UniProtKB-SubCell"/>
</dbReference>
<keyword evidence="8" id="KW-0448">Lipopolysaccharide biosynthesis</keyword>
<proteinExistence type="inferred from homology"/>
<comment type="similarity">
    <text evidence="8">Belongs to the glycosyltransferase group 1 family.</text>
</comment>
<sequence>MFFLYNLLVHFVGFLLKIVTLFHPKIKLFIDGRKNVFEQIKQKISSTDKTIWFHAASLGEFEQGIPVMEKIKIKFPNHKIIVTFFSPSGFEVRKNNSMADLTIYLPLDTQQNAKQFLELTHPEMVFFIKYEYWPNYLNELKKRQIKTYLISGILRNNQVFFKWYGGFYRKCLTAFDFFFVQNESSKKLLQSLGFQNIKISGDTRFDRVVSILERDNSLNFIEEFKNNTTTIVIGSSWPKDEELLVNFINNSSENVKFIIAPHNIKSEQILELQKSITKKSILFSEWESNVQTGRDLSLREYDVFIINTIGILTKIYNYADIAYVGGGFGNPGVHNILEPATFGIPIVIGPNYSHFAEATALVNMEGCISISNQNELNETFSNLLSNEDIRYEKGHICNTFVQMNKGATDAILNHLDNDNL</sequence>
<evidence type="ECO:0000256" key="5">
    <source>
        <dbReference type="ARBA" id="ARBA00031445"/>
    </source>
</evidence>
<evidence type="ECO:0000256" key="8">
    <source>
        <dbReference type="RuleBase" id="RU365103"/>
    </source>
</evidence>
<dbReference type="GO" id="GO:0009245">
    <property type="term" value="P:lipid A biosynthetic process"/>
    <property type="evidence" value="ECO:0007669"/>
    <property type="project" value="TreeGrafter"/>
</dbReference>
<protein>
    <recommendedName>
        <fullName evidence="3 8">3-deoxy-D-manno-octulosonic acid transferase</fullName>
        <shortName evidence="8">Kdo transferase</shortName>
        <ecNumber evidence="2 8">2.4.99.12</ecNumber>
    </recommendedName>
    <alternativeName>
        <fullName evidence="5 8">Lipid IV(A) 3-deoxy-D-manno-octulosonic acid transferase</fullName>
    </alternativeName>
</protein>
<comment type="function">
    <text evidence="8">Involved in lipopolysaccharide (LPS) biosynthesis. Catalyzes the transfer of 3-deoxy-D-manno-octulosonate (Kdo) residue(s) from CMP-Kdo to lipid IV(A), the tetraacyldisaccharide-1,4'-bisphosphate precursor of lipid A.</text>
</comment>
<evidence type="ECO:0000256" key="4">
    <source>
        <dbReference type="ARBA" id="ARBA00022679"/>
    </source>
</evidence>
<keyword evidence="8" id="KW-1003">Cell membrane</keyword>
<feature type="active site" description="Proton acceptor" evidence="7">
    <location>
        <position position="60"/>
    </location>
</feature>
<name>A0A328WV82_9FLAO</name>
<dbReference type="PANTHER" id="PTHR42755">
    <property type="entry name" value="3-DEOXY-MANNO-OCTULOSONATE CYTIDYLYLTRANSFERASE"/>
    <property type="match status" value="1"/>
</dbReference>
<evidence type="ECO:0000256" key="6">
    <source>
        <dbReference type="ARBA" id="ARBA00049183"/>
    </source>
</evidence>
<dbReference type="InterPro" id="IPR038107">
    <property type="entry name" value="Glycos_transf_N_sf"/>
</dbReference>
<dbReference type="OrthoDB" id="9789797at2"/>
<feature type="transmembrane region" description="Helical" evidence="8">
    <location>
        <begin position="6"/>
        <end position="24"/>
    </location>
</feature>
<dbReference type="Proteomes" id="UP000249518">
    <property type="component" value="Unassembled WGS sequence"/>
</dbReference>
<dbReference type="InterPro" id="IPR007507">
    <property type="entry name" value="Glycos_transf_N"/>
</dbReference>
<dbReference type="EMBL" id="QLSV01000007">
    <property type="protein sequence ID" value="RAR47764.1"/>
    <property type="molecule type" value="Genomic_DNA"/>
</dbReference>
<evidence type="ECO:0000256" key="1">
    <source>
        <dbReference type="ARBA" id="ARBA00004713"/>
    </source>
</evidence>
<evidence type="ECO:0000256" key="2">
    <source>
        <dbReference type="ARBA" id="ARBA00012621"/>
    </source>
</evidence>
<dbReference type="Gene3D" id="3.40.50.11720">
    <property type="entry name" value="3-Deoxy-D-manno-octulosonic-acid transferase, N-terminal domain"/>
    <property type="match status" value="1"/>
</dbReference>
<evidence type="ECO:0000256" key="3">
    <source>
        <dbReference type="ARBA" id="ARBA00019077"/>
    </source>
</evidence>
<dbReference type="GO" id="GO:0043842">
    <property type="term" value="F:Kdo transferase activity"/>
    <property type="evidence" value="ECO:0007669"/>
    <property type="project" value="UniProtKB-EC"/>
</dbReference>
<dbReference type="Gene3D" id="3.40.50.2000">
    <property type="entry name" value="Glycogen Phosphorylase B"/>
    <property type="match status" value="1"/>
</dbReference>
<reference evidence="10 11" key="1">
    <citation type="submission" date="2018-06" db="EMBL/GenBank/DDBJ databases">
        <title>Genomic Encyclopedia of Type Strains, Phase III (KMG-III): the genomes of soil and plant-associated and newly described type strains.</title>
        <authorList>
            <person name="Whitman W."/>
        </authorList>
    </citation>
    <scope>NUCLEOTIDE SEQUENCE [LARGE SCALE GENOMIC DNA]</scope>
    <source>
        <strain evidence="10 11">CGMCC 1.12504</strain>
    </source>
</reference>
<dbReference type="GO" id="GO:0009244">
    <property type="term" value="P:lipopolysaccharide core region biosynthetic process"/>
    <property type="evidence" value="ECO:0007669"/>
    <property type="project" value="UniProtKB-UniRule"/>
</dbReference>
<organism evidence="10 11">
    <name type="scientific">Flavobacterium lacus</name>
    <dbReference type="NCBI Taxonomy" id="1353778"/>
    <lineage>
        <taxon>Bacteria</taxon>
        <taxon>Pseudomonadati</taxon>
        <taxon>Bacteroidota</taxon>
        <taxon>Flavobacteriia</taxon>
        <taxon>Flavobacteriales</taxon>
        <taxon>Flavobacteriaceae</taxon>
        <taxon>Flavobacterium</taxon>
    </lineage>
</organism>
<keyword evidence="11" id="KW-1185">Reference proteome</keyword>
<dbReference type="AlphaFoldDB" id="A0A328WV82"/>
<evidence type="ECO:0000313" key="10">
    <source>
        <dbReference type="EMBL" id="RAR47764.1"/>
    </source>
</evidence>
<keyword evidence="8" id="KW-0472">Membrane</keyword>
<comment type="subcellular location">
    <subcellularLocation>
        <location evidence="8">Cell membrane</location>
    </subcellularLocation>
</comment>
<comment type="caution">
    <text evidence="10">The sequence shown here is derived from an EMBL/GenBank/DDBJ whole genome shotgun (WGS) entry which is preliminary data.</text>
</comment>
<comment type="pathway">
    <text evidence="1 8">Bacterial outer membrane biogenesis; LPS core biosynthesis.</text>
</comment>
<comment type="catalytic activity">
    <reaction evidence="6 8">
        <text>lipid IVA (E. coli) + CMP-3-deoxy-beta-D-manno-octulosonate = alpha-Kdo-(2-&gt;6)-lipid IVA (E. coli) + CMP + H(+)</text>
        <dbReference type="Rhea" id="RHEA:28066"/>
        <dbReference type="ChEBI" id="CHEBI:15378"/>
        <dbReference type="ChEBI" id="CHEBI:58603"/>
        <dbReference type="ChEBI" id="CHEBI:60364"/>
        <dbReference type="ChEBI" id="CHEBI:60377"/>
        <dbReference type="ChEBI" id="CHEBI:85987"/>
        <dbReference type="EC" id="2.4.99.12"/>
    </reaction>
</comment>
<keyword evidence="4 8" id="KW-0808">Transferase</keyword>
<dbReference type="Pfam" id="PF04413">
    <property type="entry name" value="Glycos_transf_N"/>
    <property type="match status" value="1"/>
</dbReference>
<dbReference type="UniPathway" id="UPA00958"/>
<evidence type="ECO:0000259" key="9">
    <source>
        <dbReference type="Pfam" id="PF04413"/>
    </source>
</evidence>
<accession>A0A328WV82</accession>
<feature type="domain" description="3-deoxy-D-manno-octulosonic-acid transferase N-terminal" evidence="9">
    <location>
        <begin position="42"/>
        <end position="206"/>
    </location>
</feature>
<gene>
    <name evidence="10" type="ORF">B0I10_10735</name>
</gene>
<evidence type="ECO:0000313" key="11">
    <source>
        <dbReference type="Proteomes" id="UP000249518"/>
    </source>
</evidence>
<keyword evidence="8" id="KW-0812">Transmembrane</keyword>
<dbReference type="EC" id="2.4.99.12" evidence="2 8"/>
<evidence type="ECO:0000256" key="7">
    <source>
        <dbReference type="PIRSR" id="PIRSR639901-1"/>
    </source>
</evidence>
<keyword evidence="8" id="KW-1133">Transmembrane helix</keyword>
<dbReference type="PANTHER" id="PTHR42755:SF1">
    <property type="entry name" value="3-DEOXY-D-MANNO-OCTULOSONIC ACID TRANSFERASE, MITOCHONDRIAL-RELATED"/>
    <property type="match status" value="1"/>
</dbReference>